<gene>
    <name evidence="2" type="ORF">DXN05_18570</name>
</gene>
<accession>A0A3E1NFJ8</accession>
<organism evidence="2 3">
    <name type="scientific">Deminuibacter soli</name>
    <dbReference type="NCBI Taxonomy" id="2291815"/>
    <lineage>
        <taxon>Bacteria</taxon>
        <taxon>Pseudomonadati</taxon>
        <taxon>Bacteroidota</taxon>
        <taxon>Chitinophagia</taxon>
        <taxon>Chitinophagales</taxon>
        <taxon>Chitinophagaceae</taxon>
        <taxon>Deminuibacter</taxon>
    </lineage>
</organism>
<dbReference type="InterPro" id="IPR025665">
    <property type="entry name" value="Beta-barrel_OMP_2"/>
</dbReference>
<dbReference type="AlphaFoldDB" id="A0A3E1NFJ8"/>
<evidence type="ECO:0000259" key="1">
    <source>
        <dbReference type="Pfam" id="PF13568"/>
    </source>
</evidence>
<sequence length="249" mass="28298">MIYFNKRCIAGRYLGKAAFLFLLALTGVFRTQAQRIGLNRPDHDDWRYYFGMSISYNSSYLHTSKNPRFYQNDSILVTEPGSKGGIALGLLGTLRISNHLEFRANPQLIIGGSKYITYTLKNPSPGESIIEQKLMPSTIVGFPFHFKFNSDRIHNFRVYLLGGIKYDLDLASNSAARNAEDLVKLKKGDFGVETGIGFNFYLRFVTVSPEIKFSQGLTNIHSRDPSLKYSSVFDKLQSRMIFFTLNLED</sequence>
<keyword evidence="3" id="KW-1185">Reference proteome</keyword>
<comment type="caution">
    <text evidence="2">The sequence shown here is derived from an EMBL/GenBank/DDBJ whole genome shotgun (WGS) entry which is preliminary data.</text>
</comment>
<dbReference type="EMBL" id="QTJU01000008">
    <property type="protein sequence ID" value="RFM26581.1"/>
    <property type="molecule type" value="Genomic_DNA"/>
</dbReference>
<reference evidence="2 3" key="1">
    <citation type="submission" date="2018-08" db="EMBL/GenBank/DDBJ databases">
        <title>Chitinophagaceae sp. K23C18032701, a novel bacterium isolated from forest soil.</title>
        <authorList>
            <person name="Wang C."/>
        </authorList>
    </citation>
    <scope>NUCLEOTIDE SEQUENCE [LARGE SCALE GENOMIC DNA]</scope>
    <source>
        <strain evidence="2 3">K23C18032701</strain>
    </source>
</reference>
<protein>
    <submittedName>
        <fullName evidence="2">PorT family protein</fullName>
    </submittedName>
</protein>
<dbReference type="Pfam" id="PF13568">
    <property type="entry name" value="OMP_b-brl_2"/>
    <property type="match status" value="1"/>
</dbReference>
<evidence type="ECO:0000313" key="2">
    <source>
        <dbReference type="EMBL" id="RFM26581.1"/>
    </source>
</evidence>
<dbReference type="Proteomes" id="UP000261284">
    <property type="component" value="Unassembled WGS sequence"/>
</dbReference>
<name>A0A3E1NFJ8_9BACT</name>
<evidence type="ECO:0000313" key="3">
    <source>
        <dbReference type="Proteomes" id="UP000261284"/>
    </source>
</evidence>
<proteinExistence type="predicted"/>
<feature type="domain" description="Outer membrane protein beta-barrel" evidence="1">
    <location>
        <begin position="46"/>
        <end position="221"/>
    </location>
</feature>